<dbReference type="PANTHER" id="PTHR34405">
    <property type="entry name" value="CRISPR-ASSOCIATED ENDORIBONUCLEASE CAS2"/>
    <property type="match status" value="1"/>
</dbReference>
<evidence type="ECO:0000256" key="4">
    <source>
        <dbReference type="ARBA" id="ARBA00022723"/>
    </source>
</evidence>
<dbReference type="EMBL" id="CP060204">
    <property type="protein sequence ID" value="QNH54167.1"/>
    <property type="molecule type" value="Genomic_DNA"/>
</dbReference>
<keyword evidence="8" id="KW-0051">Antiviral defense</keyword>
<evidence type="ECO:0000256" key="8">
    <source>
        <dbReference type="ARBA" id="ARBA00023118"/>
    </source>
</evidence>
<dbReference type="GO" id="GO:0004521">
    <property type="term" value="F:RNA endonuclease activity"/>
    <property type="evidence" value="ECO:0007669"/>
    <property type="project" value="InterPro"/>
</dbReference>
<dbReference type="Pfam" id="PF09827">
    <property type="entry name" value="CRISPR_Cas2"/>
    <property type="match status" value="1"/>
</dbReference>
<dbReference type="KEGG" id="stim:H1B31_10005"/>
<dbReference type="Gene3D" id="3.30.70.240">
    <property type="match status" value="1"/>
</dbReference>
<keyword evidence="4" id="KW-0479">Metal-binding</keyword>
<evidence type="ECO:0000313" key="10">
    <source>
        <dbReference type="Proteomes" id="UP000515480"/>
    </source>
</evidence>
<evidence type="ECO:0000256" key="1">
    <source>
        <dbReference type="ARBA" id="ARBA00001946"/>
    </source>
</evidence>
<dbReference type="InterPro" id="IPR021127">
    <property type="entry name" value="CRISPR_associated_Cas2"/>
</dbReference>
<keyword evidence="10" id="KW-1185">Reference proteome</keyword>
<evidence type="ECO:0000256" key="7">
    <source>
        <dbReference type="ARBA" id="ARBA00022842"/>
    </source>
</evidence>
<dbReference type="RefSeq" id="WP_185980202.1">
    <property type="nucleotide sequence ID" value="NZ_CP060204.1"/>
</dbReference>
<keyword evidence="5 9" id="KW-0255">Endonuclease</keyword>
<keyword evidence="3" id="KW-0540">Nuclease</keyword>
<dbReference type="PANTHER" id="PTHR34405:SF3">
    <property type="entry name" value="CRISPR-ASSOCIATED ENDORIBONUCLEASE CAS2 3"/>
    <property type="match status" value="1"/>
</dbReference>
<accession>A0A7G7VJ74</accession>
<gene>
    <name evidence="9" type="primary">cas2</name>
    <name evidence="9" type="ORF">H1B31_10005</name>
</gene>
<evidence type="ECO:0000256" key="6">
    <source>
        <dbReference type="ARBA" id="ARBA00022801"/>
    </source>
</evidence>
<dbReference type="CDD" id="cd09725">
    <property type="entry name" value="Cas2_I_II_III"/>
    <property type="match status" value="1"/>
</dbReference>
<keyword evidence="6" id="KW-0378">Hydrolase</keyword>
<dbReference type="GO" id="GO:0051607">
    <property type="term" value="P:defense response to virus"/>
    <property type="evidence" value="ECO:0007669"/>
    <property type="project" value="UniProtKB-KW"/>
</dbReference>
<comment type="cofactor">
    <cofactor evidence="1">
        <name>Mg(2+)</name>
        <dbReference type="ChEBI" id="CHEBI:18420"/>
    </cofactor>
</comment>
<dbReference type="GO" id="GO:0016787">
    <property type="term" value="F:hydrolase activity"/>
    <property type="evidence" value="ECO:0007669"/>
    <property type="project" value="UniProtKB-KW"/>
</dbReference>
<name>A0A7G7VJ74_9FIRM</name>
<organism evidence="9 10">
    <name type="scientific">Selenomonas timonae</name>
    <dbReference type="NCBI Taxonomy" id="2754044"/>
    <lineage>
        <taxon>Bacteria</taxon>
        <taxon>Bacillati</taxon>
        <taxon>Bacillota</taxon>
        <taxon>Negativicutes</taxon>
        <taxon>Selenomonadales</taxon>
        <taxon>Selenomonadaceae</taxon>
        <taxon>Selenomonas</taxon>
    </lineage>
</organism>
<proteinExistence type="inferred from homology"/>
<comment type="similarity">
    <text evidence="2">Belongs to the CRISPR-associated endoribonuclease Cas2 protein family.</text>
</comment>
<evidence type="ECO:0000256" key="3">
    <source>
        <dbReference type="ARBA" id="ARBA00022722"/>
    </source>
</evidence>
<reference evidence="9 10" key="1">
    <citation type="submission" date="2020-07" db="EMBL/GenBank/DDBJ databases">
        <title>Complete genome and description of Selenomonas timonensis sp. nov., a new bacterium isolated from a gingivitis subject.</title>
        <authorList>
            <person name="Antezack A."/>
        </authorList>
    </citation>
    <scope>NUCLEOTIDE SEQUENCE [LARGE SCALE GENOMIC DNA]</scope>
    <source>
        <strain evidence="9 10">Marseille-Q3039</strain>
    </source>
</reference>
<dbReference type="GO" id="GO:0043571">
    <property type="term" value="P:maintenance of CRISPR repeat elements"/>
    <property type="evidence" value="ECO:0007669"/>
    <property type="project" value="InterPro"/>
</dbReference>
<dbReference type="SUPFAM" id="SSF143430">
    <property type="entry name" value="TTP0101/SSO1404-like"/>
    <property type="match status" value="1"/>
</dbReference>
<keyword evidence="7" id="KW-0460">Magnesium</keyword>
<protein>
    <submittedName>
        <fullName evidence="9">CRISPR-associated endonuclease Cas2</fullName>
    </submittedName>
</protein>
<sequence>MKYIICYDIKEDRIRTRVVKYLEARALRVQYSVFTCHATAAQMNDMREELT</sequence>
<dbReference type="InterPro" id="IPR019199">
    <property type="entry name" value="Virulence_VapD/CRISPR_Cas2"/>
</dbReference>
<evidence type="ECO:0000256" key="5">
    <source>
        <dbReference type="ARBA" id="ARBA00022759"/>
    </source>
</evidence>
<dbReference type="Proteomes" id="UP000515480">
    <property type="component" value="Chromosome"/>
</dbReference>
<dbReference type="NCBIfam" id="TIGR01573">
    <property type="entry name" value="cas2"/>
    <property type="match status" value="1"/>
</dbReference>
<dbReference type="AlphaFoldDB" id="A0A7G7VJ74"/>
<dbReference type="GO" id="GO:0046872">
    <property type="term" value="F:metal ion binding"/>
    <property type="evidence" value="ECO:0007669"/>
    <property type="project" value="UniProtKB-KW"/>
</dbReference>
<evidence type="ECO:0000256" key="2">
    <source>
        <dbReference type="ARBA" id="ARBA00009959"/>
    </source>
</evidence>
<evidence type="ECO:0000313" key="9">
    <source>
        <dbReference type="EMBL" id="QNH54167.1"/>
    </source>
</evidence>